<evidence type="ECO:0000256" key="2">
    <source>
        <dbReference type="ARBA" id="ARBA00022801"/>
    </source>
</evidence>
<protein>
    <recommendedName>
        <fullName evidence="6">GDSL esterase/lipase</fullName>
    </recommendedName>
</protein>
<comment type="similarity">
    <text evidence="1">Belongs to the 'GDSL' lipolytic enzyme family.</text>
</comment>
<dbReference type="InterPro" id="IPR001087">
    <property type="entry name" value="GDSL"/>
</dbReference>
<name>A0ABP0TBP3_9BRYO</name>
<dbReference type="PANTHER" id="PTHR45648">
    <property type="entry name" value="GDSL LIPASE/ACYLHYDROLASE FAMILY PROTEIN (AFU_ORTHOLOGUE AFUA_4G14700)"/>
    <property type="match status" value="1"/>
</dbReference>
<keyword evidence="3" id="KW-0472">Membrane</keyword>
<dbReference type="InterPro" id="IPR051058">
    <property type="entry name" value="GDSL_Est/Lipase"/>
</dbReference>
<evidence type="ECO:0000313" key="4">
    <source>
        <dbReference type="EMBL" id="CAK9191821.1"/>
    </source>
</evidence>
<dbReference type="Proteomes" id="UP001497512">
    <property type="component" value="Chromosome 1"/>
</dbReference>
<dbReference type="EMBL" id="OZ019893">
    <property type="protein sequence ID" value="CAK9191821.1"/>
    <property type="molecule type" value="Genomic_DNA"/>
</dbReference>
<proteinExistence type="inferred from homology"/>
<dbReference type="PANTHER" id="PTHR45648:SF94">
    <property type="entry name" value="GDSL ESTERASE_LIPASE"/>
    <property type="match status" value="1"/>
</dbReference>
<evidence type="ECO:0000256" key="3">
    <source>
        <dbReference type="SAM" id="Phobius"/>
    </source>
</evidence>
<accession>A0ABP0TBP3</accession>
<sequence>MKLPSCKWLFYGFYMCMLGSFILGLKAAAGQMLSARPSACFVFGDSLVDVGNNNYIVTLATANHPPYGIDYPLGPTGRFSNGRIVPDLLAEKIGIAHAPPYLAPTTKGPAILQGVNFASAGAGILDSTGYEYIGRIPMNQQLQYITNTRAQIVELVGENQTEAIFANALFIVNMGSNDYVNNYLLTGSTTSIKYNPQQFQDLLLSTYAQQLTTLYNLGGRKFMVCGVGPLGCIPSQIVQNSLNQNGQCVEFINAYVQGFNAALRPMLQQLTATLPGATFTYANSYDLGMSYINNPGTYGFATVDDACCGLGPYKALIPCFEGVSYCSDRRDHMFWDPYHPTEASNIFSANAFYSGGPEVIYPVNVQELLA</sequence>
<evidence type="ECO:0008006" key="6">
    <source>
        <dbReference type="Google" id="ProtNLM"/>
    </source>
</evidence>
<evidence type="ECO:0000313" key="5">
    <source>
        <dbReference type="Proteomes" id="UP001497512"/>
    </source>
</evidence>
<dbReference type="SUPFAM" id="SSF52266">
    <property type="entry name" value="SGNH hydrolase"/>
    <property type="match status" value="1"/>
</dbReference>
<dbReference type="Pfam" id="PF00657">
    <property type="entry name" value="Lipase_GDSL"/>
    <property type="match status" value="1"/>
</dbReference>
<dbReference type="InterPro" id="IPR036514">
    <property type="entry name" value="SGNH_hydro_sf"/>
</dbReference>
<keyword evidence="5" id="KW-1185">Reference proteome</keyword>
<reference evidence="4 5" key="1">
    <citation type="submission" date="2024-02" db="EMBL/GenBank/DDBJ databases">
        <authorList>
            <consortium name="ELIXIR-Norway"/>
            <consortium name="Elixir Norway"/>
        </authorList>
    </citation>
    <scope>NUCLEOTIDE SEQUENCE [LARGE SCALE GENOMIC DNA]</scope>
</reference>
<organism evidence="4 5">
    <name type="scientific">Sphagnum troendelagicum</name>
    <dbReference type="NCBI Taxonomy" id="128251"/>
    <lineage>
        <taxon>Eukaryota</taxon>
        <taxon>Viridiplantae</taxon>
        <taxon>Streptophyta</taxon>
        <taxon>Embryophyta</taxon>
        <taxon>Bryophyta</taxon>
        <taxon>Sphagnophytina</taxon>
        <taxon>Sphagnopsida</taxon>
        <taxon>Sphagnales</taxon>
        <taxon>Sphagnaceae</taxon>
        <taxon>Sphagnum</taxon>
    </lineage>
</organism>
<keyword evidence="2" id="KW-0378">Hydrolase</keyword>
<evidence type="ECO:0000256" key="1">
    <source>
        <dbReference type="ARBA" id="ARBA00008668"/>
    </source>
</evidence>
<dbReference type="CDD" id="cd01837">
    <property type="entry name" value="SGNH_plant_lipase_like"/>
    <property type="match status" value="1"/>
</dbReference>
<feature type="transmembrane region" description="Helical" evidence="3">
    <location>
        <begin position="9"/>
        <end position="29"/>
    </location>
</feature>
<dbReference type="Gene3D" id="3.40.50.1110">
    <property type="entry name" value="SGNH hydrolase"/>
    <property type="match status" value="1"/>
</dbReference>
<gene>
    <name evidence="4" type="ORF">CSSPTR1EN2_LOCUS1582</name>
</gene>
<dbReference type="InterPro" id="IPR035669">
    <property type="entry name" value="SGNH_plant_lipase-like"/>
</dbReference>
<keyword evidence="3" id="KW-0812">Transmembrane</keyword>
<keyword evidence="3" id="KW-1133">Transmembrane helix</keyword>